<dbReference type="GO" id="GO:0005739">
    <property type="term" value="C:mitochondrion"/>
    <property type="evidence" value="ECO:0007669"/>
    <property type="project" value="TreeGrafter"/>
</dbReference>
<accession>A0A0R3S604</accession>
<dbReference type="Gene3D" id="3.40.50.10330">
    <property type="entry name" value="Probable inorganic polyphosphate/atp-NAD kinase, domain 1"/>
    <property type="match status" value="1"/>
</dbReference>
<dbReference type="AlphaFoldDB" id="A0A0R3S604"/>
<dbReference type="STRING" id="1147741.A0A0R3S604"/>
<dbReference type="InterPro" id="IPR017438">
    <property type="entry name" value="ATP-NAD_kinase_N"/>
</dbReference>
<reference evidence="2" key="1">
    <citation type="submission" date="2017-02" db="UniProtKB">
        <authorList>
            <consortium name="WormBaseParasite"/>
        </authorList>
    </citation>
    <scope>IDENTIFICATION</scope>
</reference>
<dbReference type="InterPro" id="IPR016064">
    <property type="entry name" value="NAD/diacylglycerol_kinase_sf"/>
</dbReference>
<organism evidence="1 2">
    <name type="scientific">Elaeophora elaphi</name>
    <dbReference type="NCBI Taxonomy" id="1147741"/>
    <lineage>
        <taxon>Eukaryota</taxon>
        <taxon>Metazoa</taxon>
        <taxon>Ecdysozoa</taxon>
        <taxon>Nematoda</taxon>
        <taxon>Chromadorea</taxon>
        <taxon>Rhabditida</taxon>
        <taxon>Spirurina</taxon>
        <taxon>Spiruromorpha</taxon>
        <taxon>Filarioidea</taxon>
        <taxon>Onchocercidae</taxon>
        <taxon>Elaeophora</taxon>
    </lineage>
</organism>
<dbReference type="PANTHER" id="PTHR13158">
    <property type="match status" value="1"/>
</dbReference>
<evidence type="ECO:0000313" key="1">
    <source>
        <dbReference type="Proteomes" id="UP000050640"/>
    </source>
</evidence>
<dbReference type="WBParaSite" id="EEL_0001022601-mRNA-1">
    <property type="protein sequence ID" value="EEL_0001022601-mRNA-1"/>
    <property type="gene ID" value="EEL_0001022601"/>
</dbReference>
<keyword evidence="1" id="KW-1185">Reference proteome</keyword>
<evidence type="ECO:0000313" key="2">
    <source>
        <dbReference type="WBParaSite" id="EEL_0001022601-mRNA-1"/>
    </source>
</evidence>
<sequence>MLESVVKIISDFHDFLIILFKGRTEMVAGETSVNNNVFECKEDNTDLCTNSNSRIYPGLIFFPKHVLILSKTTRLDYERQKHIQLSHTQFSTLLKRSGWNYEEMKRKHVEQQNYVRAMRQYLENRGIEVEVVTRSEYTMGVVAHADAVFSAGGDGTFLVAAEKIRDHRAVVGFNTDPTGSEGYLCITRKGTQPVGEIIEKLLKGECRCSII</sequence>
<name>A0A0R3S604_9BILA</name>
<dbReference type="PANTHER" id="PTHR13158:SF5">
    <property type="entry name" value="NAD KINASE 2, MITOCHONDRIAL"/>
    <property type="match status" value="1"/>
</dbReference>
<dbReference type="GO" id="GO:0003951">
    <property type="term" value="F:NAD+ kinase activity"/>
    <property type="evidence" value="ECO:0007669"/>
    <property type="project" value="TreeGrafter"/>
</dbReference>
<dbReference type="GO" id="GO:0019674">
    <property type="term" value="P:NAD+ metabolic process"/>
    <property type="evidence" value="ECO:0007669"/>
    <property type="project" value="TreeGrafter"/>
</dbReference>
<dbReference type="SUPFAM" id="SSF111331">
    <property type="entry name" value="NAD kinase/diacylglycerol kinase-like"/>
    <property type="match status" value="1"/>
</dbReference>
<protein>
    <submittedName>
        <fullName evidence="2">NAD(+) kinase</fullName>
    </submittedName>
</protein>
<proteinExistence type="predicted"/>
<dbReference type="Proteomes" id="UP000050640">
    <property type="component" value="Unplaced"/>
</dbReference>